<dbReference type="OrthoDB" id="10261408at2759"/>
<keyword evidence="1" id="KW-0539">Nucleus</keyword>
<evidence type="ECO:0000256" key="2">
    <source>
        <dbReference type="SAM" id="MobiDB-lite"/>
    </source>
</evidence>
<evidence type="ECO:0000259" key="3">
    <source>
        <dbReference type="PROSITE" id="PS50048"/>
    </source>
</evidence>
<dbReference type="STRING" id="2594813.A0A395MVF0"/>
<feature type="region of interest" description="Disordered" evidence="2">
    <location>
        <begin position="1"/>
        <end position="31"/>
    </location>
</feature>
<sequence>MAPPKLRPLQPSPLPTTSSSSPGNQPSLPSLMRKAGYVPACEPCRKRKKKCDRSRPACSKCSHRGLECTYLDVATASPGGPGQLGKLASYLNSEPAVIVDLLTTLPYFEALELFNMLREMPRGREMSVASETQIPSIRLASLQPQNLIKSLLPSNPMIQELMVRHPIAYPVLLPMAVSDLPLEELTSRRPGMTATQVLRDTRSPSSPDMMLTDDEEAEDDALLEFCRGLPHLTPLQIEYLQKVDLTLWMELPIPNETAVRVIALYLNNDYPVLPLFHADLFLQDLCQNRPYFCSVLLISALLGWACQACTCIDPETASWSPLLFADAQNRWSQLNPDESVTISSLSALQFMCMTAITHGRDDLGLDYLRQGLELGQKMGILNAEPGTQAGWLTGYPDWIRASSYAAWGAYNLASMVSLHFHMVQVETAPELPMPGGFDDDSLIQDGKLHVSRVNGQIFKASSKLWVIFATIAKRYYGQSDATASVEFAEETYRQLLGWADGLPLELVRRPGSCHGVHMLHIYLHAIVADLFRPLLQGELSFAPLRTFKASNATPQTVYGASIGQLKRLLLSHRSEMGPEVLSIFWQSCVIYVANAVIHGGDDQQERQFYVNLGLTGLHELYLSYRVSGKIVKAIAGMAIRNGVLNKEHAIDIRRRLGETARRFETEPKVVGSWVIDLDLAVTDRAGAKASKLAEDFDHIGGDEGDN</sequence>
<gene>
    <name evidence="4" type="ORF">FIE12Z_3869</name>
</gene>
<proteinExistence type="predicted"/>
<evidence type="ECO:0000256" key="1">
    <source>
        <dbReference type="ARBA" id="ARBA00023242"/>
    </source>
</evidence>
<dbReference type="PROSITE" id="PS50048">
    <property type="entry name" value="ZN2_CY6_FUNGAL_2"/>
    <property type="match status" value="1"/>
</dbReference>
<dbReference type="PANTHER" id="PTHR47256">
    <property type="entry name" value="ZN(II)2CYS6 TRANSCRIPTION FACTOR (EUROFUNG)-RELATED"/>
    <property type="match status" value="1"/>
</dbReference>
<dbReference type="InterPro" id="IPR053187">
    <property type="entry name" value="Notoamide_regulator"/>
</dbReference>
<reference evidence="4 5" key="1">
    <citation type="journal article" date="2018" name="PLoS Pathog.">
        <title>Evolution of structural diversity of trichothecenes, a family of toxins produced by plant pathogenic and entomopathogenic fungi.</title>
        <authorList>
            <person name="Proctor R.H."/>
            <person name="McCormick S.P."/>
            <person name="Kim H.S."/>
            <person name="Cardoza R.E."/>
            <person name="Stanley A.M."/>
            <person name="Lindo L."/>
            <person name="Kelly A."/>
            <person name="Brown D.W."/>
            <person name="Lee T."/>
            <person name="Vaughan M.M."/>
            <person name="Alexander N.J."/>
            <person name="Busman M."/>
            <person name="Gutierrez S."/>
        </authorList>
    </citation>
    <scope>NUCLEOTIDE SEQUENCE [LARGE SCALE GENOMIC DNA]</scope>
    <source>
        <strain evidence="4 5">NRRL 13405</strain>
    </source>
</reference>
<comment type="caution">
    <text evidence="4">The sequence shown here is derived from an EMBL/GenBank/DDBJ whole genome shotgun (WGS) entry which is preliminary data.</text>
</comment>
<protein>
    <submittedName>
        <fullName evidence="4">Nitrate assimilation regulatory protein nira</fullName>
    </submittedName>
</protein>
<dbReference type="Proteomes" id="UP000265631">
    <property type="component" value="Unassembled WGS sequence"/>
</dbReference>
<dbReference type="GO" id="GO:0000981">
    <property type="term" value="F:DNA-binding transcription factor activity, RNA polymerase II-specific"/>
    <property type="evidence" value="ECO:0007669"/>
    <property type="project" value="InterPro"/>
</dbReference>
<dbReference type="CDD" id="cd12148">
    <property type="entry name" value="fungal_TF_MHR"/>
    <property type="match status" value="1"/>
</dbReference>
<dbReference type="InterPro" id="IPR036864">
    <property type="entry name" value="Zn2-C6_fun-type_DNA-bd_sf"/>
</dbReference>
<dbReference type="EMBL" id="PXXK01000089">
    <property type="protein sequence ID" value="RFN51908.1"/>
    <property type="molecule type" value="Genomic_DNA"/>
</dbReference>
<dbReference type="InterPro" id="IPR001138">
    <property type="entry name" value="Zn2Cys6_DnaBD"/>
</dbReference>
<dbReference type="PROSITE" id="PS00463">
    <property type="entry name" value="ZN2_CY6_FUNGAL_1"/>
    <property type="match status" value="1"/>
</dbReference>
<dbReference type="SUPFAM" id="SSF57701">
    <property type="entry name" value="Zn2/Cys6 DNA-binding domain"/>
    <property type="match status" value="1"/>
</dbReference>
<dbReference type="SMART" id="SM00066">
    <property type="entry name" value="GAL4"/>
    <property type="match status" value="1"/>
</dbReference>
<evidence type="ECO:0000313" key="5">
    <source>
        <dbReference type="Proteomes" id="UP000265631"/>
    </source>
</evidence>
<dbReference type="Gene3D" id="4.10.240.10">
    <property type="entry name" value="Zn(2)-C6 fungal-type DNA-binding domain"/>
    <property type="match status" value="1"/>
</dbReference>
<dbReference type="GO" id="GO:0008270">
    <property type="term" value="F:zinc ion binding"/>
    <property type="evidence" value="ECO:0007669"/>
    <property type="project" value="InterPro"/>
</dbReference>
<feature type="compositionally biased region" description="Pro residues" evidence="2">
    <location>
        <begin position="1"/>
        <end position="14"/>
    </location>
</feature>
<feature type="domain" description="Zn(2)-C6 fungal-type" evidence="3">
    <location>
        <begin position="40"/>
        <end position="70"/>
    </location>
</feature>
<dbReference type="CDD" id="cd00067">
    <property type="entry name" value="GAL4"/>
    <property type="match status" value="1"/>
</dbReference>
<organism evidence="4 5">
    <name type="scientific">Fusarium flagelliforme</name>
    <dbReference type="NCBI Taxonomy" id="2675880"/>
    <lineage>
        <taxon>Eukaryota</taxon>
        <taxon>Fungi</taxon>
        <taxon>Dikarya</taxon>
        <taxon>Ascomycota</taxon>
        <taxon>Pezizomycotina</taxon>
        <taxon>Sordariomycetes</taxon>
        <taxon>Hypocreomycetidae</taxon>
        <taxon>Hypocreales</taxon>
        <taxon>Nectriaceae</taxon>
        <taxon>Fusarium</taxon>
        <taxon>Fusarium incarnatum-equiseti species complex</taxon>
    </lineage>
</organism>
<dbReference type="Pfam" id="PF00172">
    <property type="entry name" value="Zn_clus"/>
    <property type="match status" value="1"/>
</dbReference>
<keyword evidence="5" id="KW-1185">Reference proteome</keyword>
<evidence type="ECO:0000313" key="4">
    <source>
        <dbReference type="EMBL" id="RFN51908.1"/>
    </source>
</evidence>
<name>A0A395MVF0_9HYPO</name>
<accession>A0A395MVF0</accession>
<dbReference type="AlphaFoldDB" id="A0A395MVF0"/>
<dbReference type="PANTHER" id="PTHR47256:SF1">
    <property type="entry name" value="ZN(II)2CYS6 TRANSCRIPTION FACTOR (EUROFUNG)"/>
    <property type="match status" value="1"/>
</dbReference>